<dbReference type="EMBL" id="CP060731">
    <property type="protein sequence ID" value="QNN77647.1"/>
    <property type="molecule type" value="Genomic_DNA"/>
</dbReference>
<dbReference type="InterPro" id="IPR022346">
    <property type="entry name" value="T2SS_GspH"/>
</dbReference>
<name>A0A7G9TC22_PSEMX</name>
<evidence type="ECO:0000313" key="16">
    <source>
        <dbReference type="Proteomes" id="UP000515838"/>
    </source>
</evidence>
<dbReference type="Proteomes" id="UP000515838">
    <property type="component" value="Chromosome"/>
</dbReference>
<reference evidence="14 16" key="1">
    <citation type="submission" date="2020-08" db="EMBL/GenBank/DDBJ databases">
        <title>Streptomycin Non-resistant strain, P. mexicana.</title>
        <authorList>
            <person name="Ganesh-Kumar S."/>
            <person name="Zhe T."/>
            <person name="Yu Z."/>
            <person name="Min Y."/>
        </authorList>
    </citation>
    <scope>NUCLEOTIDE SEQUENCE [LARGE SCALE GENOMIC DNA]</scope>
    <source>
        <strain evidence="14 16">GTZY2</strain>
    </source>
</reference>
<evidence type="ECO:0000256" key="11">
    <source>
        <dbReference type="SAM" id="Phobius"/>
    </source>
</evidence>
<keyword evidence="15" id="KW-1185">Reference proteome</keyword>
<feature type="transmembrane region" description="Helical" evidence="11">
    <location>
        <begin position="25"/>
        <end position="46"/>
    </location>
</feature>
<evidence type="ECO:0000256" key="4">
    <source>
        <dbReference type="ARBA" id="ARBA00022481"/>
    </source>
</evidence>
<dbReference type="AlphaFoldDB" id="A0A7G9TC22"/>
<reference evidence="13 15" key="2">
    <citation type="submission" date="2020-08" db="EMBL/GenBank/DDBJ databases">
        <title>Streptomycin resistant and MDR strain, P. mexicana.</title>
        <authorList>
            <person name="Ganesh-kumar S."/>
            <person name="Zhe T."/>
            <person name="Yu Z."/>
            <person name="Min Y."/>
        </authorList>
    </citation>
    <scope>NUCLEOTIDE SEQUENCE [LARGE SCALE GENOMIC DNA]</scope>
    <source>
        <strain evidence="13 15">GTZY</strain>
    </source>
</reference>
<organism evidence="14 16">
    <name type="scientific">Pseudoxanthomonas mexicana</name>
    <dbReference type="NCBI Taxonomy" id="128785"/>
    <lineage>
        <taxon>Bacteria</taxon>
        <taxon>Pseudomonadati</taxon>
        <taxon>Pseudomonadota</taxon>
        <taxon>Gammaproteobacteria</taxon>
        <taxon>Lysobacterales</taxon>
        <taxon>Lysobacteraceae</taxon>
        <taxon>Pseudoxanthomonas</taxon>
    </lineage>
</organism>
<evidence type="ECO:0000256" key="10">
    <source>
        <dbReference type="ARBA" id="ARBA00030775"/>
    </source>
</evidence>
<evidence type="ECO:0000256" key="7">
    <source>
        <dbReference type="ARBA" id="ARBA00022989"/>
    </source>
</evidence>
<protein>
    <recommendedName>
        <fullName evidence="2">Type II secretion system protein H</fullName>
    </recommendedName>
    <alternativeName>
        <fullName evidence="10">General secretion pathway protein H</fullName>
    </alternativeName>
</protein>
<dbReference type="InterPro" id="IPR045584">
    <property type="entry name" value="Pilin-like"/>
</dbReference>
<keyword evidence="4" id="KW-0488">Methylation</keyword>
<evidence type="ECO:0000256" key="2">
    <source>
        <dbReference type="ARBA" id="ARBA00021549"/>
    </source>
</evidence>
<dbReference type="Gene3D" id="3.55.40.10">
    <property type="entry name" value="minor pseudopilin epsh domain"/>
    <property type="match status" value="1"/>
</dbReference>
<dbReference type="GO" id="GO:0015627">
    <property type="term" value="C:type II protein secretion system complex"/>
    <property type="evidence" value="ECO:0007669"/>
    <property type="project" value="InterPro"/>
</dbReference>
<dbReference type="PROSITE" id="PS00409">
    <property type="entry name" value="PROKAR_NTER_METHYL"/>
    <property type="match status" value="1"/>
</dbReference>
<feature type="domain" description="General secretion pathway GspH" evidence="12">
    <location>
        <begin position="62"/>
        <end position="175"/>
    </location>
</feature>
<proteinExistence type="inferred from homology"/>
<gene>
    <name evidence="13" type="ORF">H4W19_08350</name>
    <name evidence="14" type="ORF">IAE60_17380</name>
</gene>
<evidence type="ECO:0000256" key="1">
    <source>
        <dbReference type="ARBA" id="ARBA00004377"/>
    </source>
</evidence>
<dbReference type="Pfam" id="PF12019">
    <property type="entry name" value="GspH"/>
    <property type="match status" value="1"/>
</dbReference>
<keyword evidence="8 11" id="KW-0472">Membrane</keyword>
<evidence type="ECO:0000256" key="6">
    <source>
        <dbReference type="ARBA" id="ARBA00022692"/>
    </source>
</evidence>
<evidence type="ECO:0000256" key="3">
    <source>
        <dbReference type="ARBA" id="ARBA00022475"/>
    </source>
</evidence>
<evidence type="ECO:0000256" key="8">
    <source>
        <dbReference type="ARBA" id="ARBA00023136"/>
    </source>
</evidence>
<sequence>MARMPSSSPCPHFPRTNRRHRGVTLLELVVTMSVLAILTAVGIPSFRALQKRSQVDATLHLLTSHFASARITAITHNVPVVVCPSRGDGMCRQDSDWSEHWLTFRDPDGNRQPDDTFDVFRNEPAPHAPGLRLLSTAGRRQVRYLPTGYSSGNNLTVRLCIDGEVSGLVVINNAGRIRSARPSEPEPCVPPG</sequence>
<evidence type="ECO:0000313" key="15">
    <source>
        <dbReference type="Proteomes" id="UP000515506"/>
    </source>
</evidence>
<comment type="similarity">
    <text evidence="9">Belongs to the GSP H family.</text>
</comment>
<dbReference type="NCBIfam" id="TIGR02532">
    <property type="entry name" value="IV_pilin_GFxxxE"/>
    <property type="match status" value="1"/>
</dbReference>
<dbReference type="GO" id="GO:0015628">
    <property type="term" value="P:protein secretion by the type II secretion system"/>
    <property type="evidence" value="ECO:0007669"/>
    <property type="project" value="InterPro"/>
</dbReference>
<keyword evidence="3" id="KW-1003">Cell membrane</keyword>
<dbReference type="SUPFAM" id="SSF54523">
    <property type="entry name" value="Pili subunits"/>
    <property type="match status" value="1"/>
</dbReference>
<evidence type="ECO:0000313" key="13">
    <source>
        <dbReference type="EMBL" id="QND81734.1"/>
    </source>
</evidence>
<evidence type="ECO:0000256" key="5">
    <source>
        <dbReference type="ARBA" id="ARBA00022519"/>
    </source>
</evidence>
<keyword evidence="5" id="KW-0997">Cell inner membrane</keyword>
<evidence type="ECO:0000259" key="12">
    <source>
        <dbReference type="Pfam" id="PF12019"/>
    </source>
</evidence>
<dbReference type="Pfam" id="PF07963">
    <property type="entry name" value="N_methyl"/>
    <property type="match status" value="1"/>
</dbReference>
<keyword evidence="7 11" id="KW-1133">Transmembrane helix</keyword>
<accession>A0A7G9TC22</accession>
<evidence type="ECO:0000256" key="9">
    <source>
        <dbReference type="ARBA" id="ARBA00025772"/>
    </source>
</evidence>
<evidence type="ECO:0000313" key="14">
    <source>
        <dbReference type="EMBL" id="QNN77647.1"/>
    </source>
</evidence>
<dbReference type="EMBL" id="CP060028">
    <property type="protein sequence ID" value="QND81734.1"/>
    <property type="molecule type" value="Genomic_DNA"/>
</dbReference>
<dbReference type="GO" id="GO:0005886">
    <property type="term" value="C:plasma membrane"/>
    <property type="evidence" value="ECO:0007669"/>
    <property type="project" value="UniProtKB-SubCell"/>
</dbReference>
<keyword evidence="6 11" id="KW-0812">Transmembrane</keyword>
<dbReference type="Proteomes" id="UP000515506">
    <property type="component" value="Chromosome"/>
</dbReference>
<dbReference type="InterPro" id="IPR012902">
    <property type="entry name" value="N_methyl_site"/>
</dbReference>
<comment type="subcellular location">
    <subcellularLocation>
        <location evidence="1">Cell inner membrane</location>
        <topology evidence="1">Single-pass membrane protein</topology>
    </subcellularLocation>
</comment>